<dbReference type="EMBL" id="CM023491">
    <property type="protein sequence ID" value="KAH6941959.1"/>
    <property type="molecule type" value="Genomic_DNA"/>
</dbReference>
<accession>A0ACB7T7J0</accession>
<sequence length="165" mass="18555">MRLPSMSRLMQIAGFAGIGLVGCSFWFKNYLAGKMTELEYYKAAVSTLRGNAAAMRLLGEPLKERRIDIGDSAGTRTRPHRAQMKVPVQGSKQQGVLYLWAERPALDMPWELLRLELGLEMHKDKRLLVYYNPKYAKDYVKDFDVDAVPAASLDNSGEPQTMPAS</sequence>
<reference evidence="1" key="1">
    <citation type="submission" date="2020-05" db="EMBL/GenBank/DDBJ databases">
        <title>Large-scale comparative analyses of tick genomes elucidate their genetic diversity and vector capacities.</title>
        <authorList>
            <person name="Jia N."/>
            <person name="Wang J."/>
            <person name="Shi W."/>
            <person name="Du L."/>
            <person name="Sun Y."/>
            <person name="Zhan W."/>
            <person name="Jiang J."/>
            <person name="Wang Q."/>
            <person name="Zhang B."/>
            <person name="Ji P."/>
            <person name="Sakyi L.B."/>
            <person name="Cui X."/>
            <person name="Yuan T."/>
            <person name="Jiang B."/>
            <person name="Yang W."/>
            <person name="Lam T.T.-Y."/>
            <person name="Chang Q."/>
            <person name="Ding S."/>
            <person name="Wang X."/>
            <person name="Zhu J."/>
            <person name="Ruan X."/>
            <person name="Zhao L."/>
            <person name="Wei J."/>
            <person name="Que T."/>
            <person name="Du C."/>
            <person name="Cheng J."/>
            <person name="Dai P."/>
            <person name="Han X."/>
            <person name="Huang E."/>
            <person name="Gao Y."/>
            <person name="Liu J."/>
            <person name="Shao H."/>
            <person name="Ye R."/>
            <person name="Li L."/>
            <person name="Wei W."/>
            <person name="Wang X."/>
            <person name="Wang C."/>
            <person name="Yang T."/>
            <person name="Huo Q."/>
            <person name="Li W."/>
            <person name="Guo W."/>
            <person name="Chen H."/>
            <person name="Zhou L."/>
            <person name="Ni X."/>
            <person name="Tian J."/>
            <person name="Zhou Y."/>
            <person name="Sheng Y."/>
            <person name="Liu T."/>
            <person name="Pan Y."/>
            <person name="Xia L."/>
            <person name="Li J."/>
            <person name="Zhao F."/>
            <person name="Cao W."/>
        </authorList>
    </citation>
    <scope>NUCLEOTIDE SEQUENCE</scope>
    <source>
        <strain evidence="1">Hyas-2018</strain>
    </source>
</reference>
<gene>
    <name evidence="1" type="ORF">HPB50_025679</name>
</gene>
<name>A0ACB7T7J0_HYAAI</name>
<evidence type="ECO:0000313" key="2">
    <source>
        <dbReference type="Proteomes" id="UP000821845"/>
    </source>
</evidence>
<evidence type="ECO:0000313" key="1">
    <source>
        <dbReference type="EMBL" id="KAH6941959.1"/>
    </source>
</evidence>
<protein>
    <submittedName>
        <fullName evidence="1">Uncharacterized protein</fullName>
    </submittedName>
</protein>
<proteinExistence type="predicted"/>
<comment type="caution">
    <text evidence="1">The sequence shown here is derived from an EMBL/GenBank/DDBJ whole genome shotgun (WGS) entry which is preliminary data.</text>
</comment>
<organism evidence="1 2">
    <name type="scientific">Hyalomma asiaticum</name>
    <name type="common">Tick</name>
    <dbReference type="NCBI Taxonomy" id="266040"/>
    <lineage>
        <taxon>Eukaryota</taxon>
        <taxon>Metazoa</taxon>
        <taxon>Ecdysozoa</taxon>
        <taxon>Arthropoda</taxon>
        <taxon>Chelicerata</taxon>
        <taxon>Arachnida</taxon>
        <taxon>Acari</taxon>
        <taxon>Parasitiformes</taxon>
        <taxon>Ixodida</taxon>
        <taxon>Ixodoidea</taxon>
        <taxon>Ixodidae</taxon>
        <taxon>Hyalomminae</taxon>
        <taxon>Hyalomma</taxon>
    </lineage>
</organism>
<keyword evidence="2" id="KW-1185">Reference proteome</keyword>
<dbReference type="Proteomes" id="UP000821845">
    <property type="component" value="Chromosome 11"/>
</dbReference>